<dbReference type="EMBL" id="BMZS01000003">
    <property type="protein sequence ID" value="GHD46598.1"/>
    <property type="molecule type" value="Genomic_DNA"/>
</dbReference>
<evidence type="ECO:0000259" key="1">
    <source>
        <dbReference type="Pfam" id="PF13478"/>
    </source>
</evidence>
<keyword evidence="3" id="KW-1185">Reference proteome</keyword>
<sequence length="235" mass="25097">MKAALFNDLQAARAAKAPVALVTALTDGAQALVYHDRVDGSLPEAVVAETRRRLRDNAGGVVEHGDARYFVDCHNPPLRIIVIGAVHISQTLVPMAAIAGYEVIVVDPRASFATADRFPNVRLVDDWPDEAMEALKPDSRTAVVTLTHDPKLDDPALEVALKSDAFYIACLGSRRTHARRLDRLRELGFDDATLARIHGPAGLPIGAVSPAEIALSILAELTAVLHEAPAVAKAA</sequence>
<evidence type="ECO:0000313" key="2">
    <source>
        <dbReference type="EMBL" id="GHD46598.1"/>
    </source>
</evidence>
<dbReference type="PANTHER" id="PTHR30388:SF4">
    <property type="entry name" value="MOLYBDENUM COFACTOR INSERTION CHAPERONE PAOD"/>
    <property type="match status" value="1"/>
</dbReference>
<dbReference type="Gene3D" id="3.40.50.720">
    <property type="entry name" value="NAD(P)-binding Rossmann-like Domain"/>
    <property type="match status" value="1"/>
</dbReference>
<feature type="domain" description="XdhC Rossmann" evidence="1">
    <location>
        <begin position="80"/>
        <end position="221"/>
    </location>
</feature>
<organism evidence="2 3">
    <name type="scientific">Thalassobaculum fulvum</name>
    <dbReference type="NCBI Taxonomy" id="1633335"/>
    <lineage>
        <taxon>Bacteria</taxon>
        <taxon>Pseudomonadati</taxon>
        <taxon>Pseudomonadota</taxon>
        <taxon>Alphaproteobacteria</taxon>
        <taxon>Rhodospirillales</taxon>
        <taxon>Thalassobaculaceae</taxon>
        <taxon>Thalassobaculum</taxon>
    </lineage>
</organism>
<evidence type="ECO:0000313" key="3">
    <source>
        <dbReference type="Proteomes" id="UP000630353"/>
    </source>
</evidence>
<dbReference type="InterPro" id="IPR027051">
    <property type="entry name" value="XdhC_Rossmann_dom"/>
</dbReference>
<comment type="caution">
    <text evidence="2">The sequence shown here is derived from an EMBL/GenBank/DDBJ whole genome shotgun (WGS) entry which is preliminary data.</text>
</comment>
<dbReference type="Pfam" id="PF13478">
    <property type="entry name" value="XdhC_C"/>
    <property type="match status" value="1"/>
</dbReference>
<gene>
    <name evidence="2" type="ORF">GCM10017083_15900</name>
</gene>
<dbReference type="Proteomes" id="UP000630353">
    <property type="component" value="Unassembled WGS sequence"/>
</dbReference>
<proteinExistence type="predicted"/>
<dbReference type="InterPro" id="IPR052698">
    <property type="entry name" value="MoCofactor_Util/Proc"/>
</dbReference>
<protein>
    <recommendedName>
        <fullName evidence="1">XdhC Rossmann domain-containing protein</fullName>
    </recommendedName>
</protein>
<accession>A0A918XRS3</accession>
<dbReference type="AlphaFoldDB" id="A0A918XRS3"/>
<dbReference type="RefSeq" id="WP_189988408.1">
    <property type="nucleotide sequence ID" value="NZ_BMZS01000003.1"/>
</dbReference>
<name>A0A918XRS3_9PROT</name>
<dbReference type="PANTHER" id="PTHR30388">
    <property type="entry name" value="ALDEHYDE OXIDOREDUCTASE MOLYBDENUM COFACTOR ASSEMBLY PROTEIN"/>
    <property type="match status" value="1"/>
</dbReference>
<reference evidence="2" key="1">
    <citation type="journal article" date="2014" name="Int. J. Syst. Evol. Microbiol.">
        <title>Complete genome sequence of Corynebacterium casei LMG S-19264T (=DSM 44701T), isolated from a smear-ripened cheese.</title>
        <authorList>
            <consortium name="US DOE Joint Genome Institute (JGI-PGF)"/>
            <person name="Walter F."/>
            <person name="Albersmeier A."/>
            <person name="Kalinowski J."/>
            <person name="Ruckert C."/>
        </authorList>
    </citation>
    <scope>NUCLEOTIDE SEQUENCE</scope>
    <source>
        <strain evidence="2">KCTC 42651</strain>
    </source>
</reference>
<reference evidence="2" key="2">
    <citation type="submission" date="2020-09" db="EMBL/GenBank/DDBJ databases">
        <authorList>
            <person name="Sun Q."/>
            <person name="Kim S."/>
        </authorList>
    </citation>
    <scope>NUCLEOTIDE SEQUENCE</scope>
    <source>
        <strain evidence="2">KCTC 42651</strain>
    </source>
</reference>